<evidence type="ECO:0000256" key="3">
    <source>
        <dbReference type="ARBA" id="ARBA00022692"/>
    </source>
</evidence>
<dbReference type="Gene3D" id="2.40.170.20">
    <property type="entry name" value="TonB-dependent receptor, beta-barrel domain"/>
    <property type="match status" value="1"/>
</dbReference>
<evidence type="ECO:0000313" key="7">
    <source>
        <dbReference type="EMBL" id="KKN43794.1"/>
    </source>
</evidence>
<evidence type="ECO:0000256" key="1">
    <source>
        <dbReference type="ARBA" id="ARBA00004571"/>
    </source>
</evidence>
<keyword evidence="2" id="KW-0813">Transport</keyword>
<gene>
    <name evidence="7" type="ORF">LCGC14_0699540</name>
</gene>
<dbReference type="PANTHER" id="PTHR30069:SF46">
    <property type="entry name" value="OAR PROTEIN"/>
    <property type="match status" value="1"/>
</dbReference>
<dbReference type="SUPFAM" id="SSF49452">
    <property type="entry name" value="Starch-binding domain-like"/>
    <property type="match status" value="1"/>
</dbReference>
<dbReference type="GO" id="GO:0015344">
    <property type="term" value="F:siderophore uptake transmembrane transporter activity"/>
    <property type="evidence" value="ECO:0007669"/>
    <property type="project" value="TreeGrafter"/>
</dbReference>
<dbReference type="Pfam" id="PF25183">
    <property type="entry name" value="OMP_b-brl_4"/>
    <property type="match status" value="1"/>
</dbReference>
<evidence type="ECO:0000256" key="2">
    <source>
        <dbReference type="ARBA" id="ARBA00022448"/>
    </source>
</evidence>
<dbReference type="InterPro" id="IPR039426">
    <property type="entry name" value="TonB-dep_rcpt-like"/>
</dbReference>
<dbReference type="EMBL" id="LAZR01001488">
    <property type="protein sequence ID" value="KKN43794.1"/>
    <property type="molecule type" value="Genomic_DNA"/>
</dbReference>
<dbReference type="AlphaFoldDB" id="A0A0F9QMX6"/>
<keyword evidence="5" id="KW-0998">Cell outer membrane</keyword>
<evidence type="ECO:0000256" key="5">
    <source>
        <dbReference type="ARBA" id="ARBA00023237"/>
    </source>
</evidence>
<dbReference type="GO" id="GO:0044718">
    <property type="term" value="P:siderophore transmembrane transport"/>
    <property type="evidence" value="ECO:0007669"/>
    <property type="project" value="TreeGrafter"/>
</dbReference>
<accession>A0A0F9QMX6</accession>
<organism evidence="7">
    <name type="scientific">marine sediment metagenome</name>
    <dbReference type="NCBI Taxonomy" id="412755"/>
    <lineage>
        <taxon>unclassified sequences</taxon>
        <taxon>metagenomes</taxon>
        <taxon>ecological metagenomes</taxon>
    </lineage>
</organism>
<comment type="subcellular location">
    <subcellularLocation>
        <location evidence="1">Cell outer membrane</location>
        <topology evidence="1">Multi-pass membrane protein</topology>
    </subcellularLocation>
</comment>
<proteinExistence type="predicted"/>
<dbReference type="PANTHER" id="PTHR30069">
    <property type="entry name" value="TONB-DEPENDENT OUTER MEMBRANE RECEPTOR"/>
    <property type="match status" value="1"/>
</dbReference>
<dbReference type="GO" id="GO:0030246">
    <property type="term" value="F:carbohydrate binding"/>
    <property type="evidence" value="ECO:0007669"/>
    <property type="project" value="InterPro"/>
</dbReference>
<dbReference type="SUPFAM" id="SSF56935">
    <property type="entry name" value="Porins"/>
    <property type="match status" value="1"/>
</dbReference>
<dbReference type="Pfam" id="PF13620">
    <property type="entry name" value="CarboxypepD_reg"/>
    <property type="match status" value="1"/>
</dbReference>
<feature type="domain" description="TonB-dependent transporter Oar-like beta-barrel" evidence="6">
    <location>
        <begin position="425"/>
        <end position="889"/>
    </location>
</feature>
<dbReference type="InterPro" id="IPR057601">
    <property type="entry name" value="Oar-like_b-barrel"/>
</dbReference>
<keyword evidence="3" id="KW-0812">Transmembrane</keyword>
<dbReference type="InterPro" id="IPR036942">
    <property type="entry name" value="Beta-barrel_TonB_sf"/>
</dbReference>
<dbReference type="Gene3D" id="2.60.40.1120">
    <property type="entry name" value="Carboxypeptidase-like, regulatory domain"/>
    <property type="match status" value="1"/>
</dbReference>
<evidence type="ECO:0000259" key="6">
    <source>
        <dbReference type="Pfam" id="PF25183"/>
    </source>
</evidence>
<protein>
    <recommendedName>
        <fullName evidence="6">TonB-dependent transporter Oar-like beta-barrel domain-containing protein</fullName>
    </recommendedName>
</protein>
<name>A0A0F9QMX6_9ZZZZ</name>
<feature type="non-terminal residue" evidence="7">
    <location>
        <position position="1020"/>
    </location>
</feature>
<sequence>MGKKIFIFLLILSLSTGIASRAFAQGQTGSIKGKITDKAGNPLPGAFIYVSSPAMLGIRTYLSSKTGAIRFPGLPPGIYKIMAEKPEFKTVNIEDIIVSVGKTVNLDITLEATLIEEEITSNIPTPTLDEESTKTSVNIDKDLLNNIPFARNLHEIINSAAGVTQDSVTNQKASSVHGSTVRANIYTLDGIIMNDPSGMHLLTNINFDIIEEVELETSAHPAQVRFTEGGYINVVTKSGGNGFRGDINLYYANEKLGSTLRSEEEISETGASPPPLDRYLGDISFSLGGALLEDKIWFFTNARSISLSRTTDFIPWTDPQGNSHKEFNWRGNEKMGFFKLTSQFIPQLKVTGMFNYFDRYRSVSESHLSWNLPKEATQILDREKNSTASGTLSYIFDQNTLGAIKAGYIEHSLPLRLDEKWRDNPQYFNEGTGHLWGSAGFNETQLKKRFQAGAYLTRFQESFFGDHEFKGGVEYEFASGEWTSWKTDNLLQHYFYGNPYYFDPNYFGQAISPVTGNPVDKGKVSFSIAGKAEGEFSQNELSRLSLFAQDSVSFGRRLTLFLGLRFDRSSTKLPSSQKGESGNPVSLKIGEELIEPLYGVNPYSTNLIPDWKNIMVWNALSPRFGLSFDILGNGKHLFKASFSRYTEYLMLDYLRALNPFYAHRSHQFYWFDENMDGLVDVDDTYTLYPEDLRSYSEEDYKKRIAPNIKPPYTNEFTIGLYQELFKDFSIRINYIHKTKRNIIENVLYDPDSDKDWYTIAQDTQGWWIPFETIVPEVDDFPDTQVSAYYRSSNTPVLFYQLKNVPELKRKYQALEIAFQKRMLNNLQLIGSLVISKTTGNIGLNYDASSGFSRAADNPNSLLVNLPEDSSLDFDRPLVLKLMGTYQLPYDFFASCYYTYMSGTPLPRSVTIIPPDSWVQGNNAYSEPATVLLEKPGTRRAEPYHNFDLRIEKEFRLGSSGRISMYVDILNALGKKYSFISKNDGGFWFPDAENTTQGTRVLSENYKKITSLSGTRMVRLG</sequence>
<evidence type="ECO:0000256" key="4">
    <source>
        <dbReference type="ARBA" id="ARBA00023136"/>
    </source>
</evidence>
<dbReference type="InterPro" id="IPR013784">
    <property type="entry name" value="Carb-bd-like_fold"/>
</dbReference>
<comment type="caution">
    <text evidence="7">The sequence shown here is derived from an EMBL/GenBank/DDBJ whole genome shotgun (WGS) entry which is preliminary data.</text>
</comment>
<dbReference type="GO" id="GO:0009279">
    <property type="term" value="C:cell outer membrane"/>
    <property type="evidence" value="ECO:0007669"/>
    <property type="project" value="UniProtKB-SubCell"/>
</dbReference>
<keyword evidence="4" id="KW-0472">Membrane</keyword>
<reference evidence="7" key="1">
    <citation type="journal article" date="2015" name="Nature">
        <title>Complex archaea that bridge the gap between prokaryotes and eukaryotes.</title>
        <authorList>
            <person name="Spang A."/>
            <person name="Saw J.H."/>
            <person name="Jorgensen S.L."/>
            <person name="Zaremba-Niedzwiedzka K."/>
            <person name="Martijn J."/>
            <person name="Lind A.E."/>
            <person name="van Eijk R."/>
            <person name="Schleper C."/>
            <person name="Guy L."/>
            <person name="Ettema T.J."/>
        </authorList>
    </citation>
    <scope>NUCLEOTIDE SEQUENCE</scope>
</reference>